<dbReference type="Proteomes" id="UP000593818">
    <property type="component" value="Chromosome"/>
</dbReference>
<feature type="compositionally biased region" description="Low complexity" evidence="1">
    <location>
        <begin position="121"/>
        <end position="137"/>
    </location>
</feature>
<dbReference type="RefSeq" id="WP_006550348.1">
    <property type="nucleotide sequence ID" value="NZ_CP040719.1"/>
</dbReference>
<evidence type="ECO:0000313" key="2">
    <source>
        <dbReference type="EMBL" id="QOV97398.1"/>
    </source>
</evidence>
<reference evidence="2 3" key="1">
    <citation type="submission" date="2020-10" db="EMBL/GenBank/DDBJ databases">
        <title>Whole genome sequence of oil-degrading bacteria Rhodococcus pyridinivorans strain 5Ap.</title>
        <authorList>
            <person name="Akhremchuk A.E."/>
            <person name="Valentovich L.N."/>
            <person name="Charniauskaya M.I."/>
            <person name="Bukliarevich H.A."/>
            <person name="Titok M.A."/>
        </authorList>
    </citation>
    <scope>NUCLEOTIDE SEQUENCE [LARGE SCALE GENOMIC DNA]</scope>
    <source>
        <strain evidence="2 3">5Ap</strain>
    </source>
</reference>
<feature type="compositionally biased region" description="Gly residues" evidence="1">
    <location>
        <begin position="1"/>
        <end position="12"/>
    </location>
</feature>
<evidence type="ECO:0000256" key="1">
    <source>
        <dbReference type="SAM" id="MobiDB-lite"/>
    </source>
</evidence>
<dbReference type="EMBL" id="CP063450">
    <property type="protein sequence ID" value="QOV97398.1"/>
    <property type="molecule type" value="Genomic_DNA"/>
</dbReference>
<proteinExistence type="predicted"/>
<evidence type="ECO:0000313" key="3">
    <source>
        <dbReference type="Proteomes" id="UP000593818"/>
    </source>
</evidence>
<name>A0A495NLR4_9NOCA</name>
<feature type="compositionally biased region" description="Low complexity" evidence="1">
    <location>
        <begin position="77"/>
        <end position="113"/>
    </location>
</feature>
<sequence length="168" mass="17803">MTPGGGTSGGGAATEPEEKHRRRIPSHLLGGRIRTTTFALCTLWLALWVTYLFLNQPEDTPDAPSTAVIISETPYVPYVPPATTAPQEKSVPETTDTPYPPTTSSTFPPTTATGVPGREQGGTPPQDATTTAPPTTTNRQFPFDLPTIPGLNDQQDPTVTEDTDAPSS</sequence>
<protein>
    <submittedName>
        <fullName evidence="2">Uncharacterized protein</fullName>
    </submittedName>
</protein>
<accession>A0A495NLR4</accession>
<gene>
    <name evidence="2" type="ORF">INP59_15760</name>
</gene>
<feature type="region of interest" description="Disordered" evidence="1">
    <location>
        <begin position="1"/>
        <end position="23"/>
    </location>
</feature>
<keyword evidence="3" id="KW-1185">Reference proteome</keyword>
<organism evidence="2 3">
    <name type="scientific">Rhodococcus pyridinivorans</name>
    <dbReference type="NCBI Taxonomy" id="103816"/>
    <lineage>
        <taxon>Bacteria</taxon>
        <taxon>Bacillati</taxon>
        <taxon>Actinomycetota</taxon>
        <taxon>Actinomycetes</taxon>
        <taxon>Mycobacteriales</taxon>
        <taxon>Nocardiaceae</taxon>
        <taxon>Rhodococcus</taxon>
    </lineage>
</organism>
<feature type="region of interest" description="Disordered" evidence="1">
    <location>
        <begin position="77"/>
        <end position="168"/>
    </location>
</feature>
<dbReference type="AlphaFoldDB" id="A0A495NLR4"/>
<feature type="compositionally biased region" description="Acidic residues" evidence="1">
    <location>
        <begin position="159"/>
        <end position="168"/>
    </location>
</feature>